<comment type="similarity">
    <text evidence="1">Belongs to the glycosyl hydrolase 65 family.</text>
</comment>
<dbReference type="InterPro" id="IPR037018">
    <property type="entry name" value="GH65_N"/>
</dbReference>
<dbReference type="PANTHER" id="PTHR11051:SF8">
    <property type="entry name" value="PROTEIN-GLUCOSYLGALACTOSYLHYDROXYLYSINE GLUCOSIDASE"/>
    <property type="match status" value="1"/>
</dbReference>
<reference evidence="9 10" key="1">
    <citation type="journal article" date="2015" name="Int. Biodeterior. Biodegradation">
        <title>Physiological and genetic screening methods for the isolation of methyl tert-butyl ether-degrading bacteria for bioremediation purposes.</title>
        <authorList>
            <person name="Guisado I.M."/>
            <person name="Purswani J."/>
            <person name="Gonzalez Lopez J."/>
            <person name="Pozo C."/>
        </authorList>
    </citation>
    <scope>NUCLEOTIDE SEQUENCE [LARGE SCALE GENOMIC DNA]</scope>
    <source>
        <strain evidence="9 10">SH7</strain>
    </source>
</reference>
<evidence type="ECO:0000259" key="7">
    <source>
        <dbReference type="Pfam" id="PF03633"/>
    </source>
</evidence>
<sequence length="758" mass="86390">MKSDWIIENHRDMQDLGVSESIFNVANGYVGVRGNFEEGYEGDEPTVRGTYINAFYDITPILYGESAYGFPDTQQKLVNVMDVQDVTIHIGEEKFSLFTGTVVSGRRYLDMREGKYVRHVHWISPQGKEAEISFTRMASLTTLELFTIDIEVTRINCQDEVTITSGVNGDVSNYTNSKDPRVASGHAKLLDMKNIEVFDETSLQIVLETNTSKLQVAATTVHQTTPAVNGELIKGEKSVMVRYAFPAGKDIVQFTKFNVFTDTRRHEDPAAHGRELMALVLTQGIQAAYMAQEVYLQHFWEIANIEIQGDEVLEQGLRYNVYQLLQSVGKDKYSNIAAKGLSGEGYEGHYFWDTEIYILPFFILCQPELAKQLLRYRYTILGEAKKRALELGHKKGAAYAWRTITGEECSGYFPAGTAQYHINGDIAYTYIQYYLATGDKDFIAEFGAEVVFETARTWMELGHYHEGLFKIDDVTGPDEYTAIVNNNYYTNVLAKYNLEWAASWYKQLAETHPAAWEALCSRIGLTTDEITAFEEAAAKMYLPFDEKLNIHAQDDSFLAKKVWDFENTPEEKHPLLLHYHPLHIYRHQVLKQADTVLAHFLLEDGISTDVLRNSYDYYEKLTTHDSSLSCAIYSIMASKLGYSDKAYDYFIETARMDLDNTHGNTKDGLHMANMGGTWMSIVYGFSGVRIKDDHLALNPTLPKQWKGYTFTMRYRQATITVEVNHLKTQLIVDAQELIHIKVMEKRFKIPMGKTIITV</sequence>
<feature type="domain" description="Glycoside hydrolase family 65 C-terminal" evidence="7">
    <location>
        <begin position="689"/>
        <end position="747"/>
    </location>
</feature>
<dbReference type="Pfam" id="PF03636">
    <property type="entry name" value="Glyco_hydro_65N"/>
    <property type="match status" value="1"/>
</dbReference>
<dbReference type="SUPFAM" id="SSF74650">
    <property type="entry name" value="Galactose mutarotase-like"/>
    <property type="match status" value="1"/>
</dbReference>
<feature type="binding site" evidence="5">
    <location>
        <begin position="352"/>
        <end position="353"/>
    </location>
    <ligand>
        <name>substrate</name>
    </ligand>
</feature>
<feature type="binding site" evidence="5">
    <location>
        <begin position="591"/>
        <end position="592"/>
    </location>
    <ligand>
        <name>substrate</name>
    </ligand>
</feature>
<gene>
    <name evidence="9" type="ORF">UQ64_27780</name>
</gene>
<dbReference type="EMBL" id="LCZJ02000037">
    <property type="protein sequence ID" value="KTD83971.1"/>
    <property type="molecule type" value="Genomic_DNA"/>
</dbReference>
<dbReference type="InterPro" id="IPR005195">
    <property type="entry name" value="Glyco_hydro_65_M"/>
</dbReference>
<feature type="active site" description="Proton donor" evidence="4">
    <location>
        <position position="479"/>
    </location>
</feature>
<evidence type="ECO:0000313" key="10">
    <source>
        <dbReference type="Proteomes" id="UP000054709"/>
    </source>
</evidence>
<dbReference type="Proteomes" id="UP000054709">
    <property type="component" value="Unassembled WGS sequence"/>
</dbReference>
<comment type="caution">
    <text evidence="9">The sequence shown here is derived from an EMBL/GenBank/DDBJ whole genome shotgun (WGS) entry which is preliminary data.</text>
</comment>
<dbReference type="Pfam" id="PF03633">
    <property type="entry name" value="Glyco_hydro_65C"/>
    <property type="match status" value="1"/>
</dbReference>
<dbReference type="Gene3D" id="2.60.420.10">
    <property type="entry name" value="Maltose phosphorylase, domain 3"/>
    <property type="match status" value="1"/>
</dbReference>
<feature type="domain" description="Glycoside hydrolase family 65 central catalytic" evidence="6">
    <location>
        <begin position="318"/>
        <end position="679"/>
    </location>
</feature>
<evidence type="ECO:0000256" key="2">
    <source>
        <dbReference type="ARBA" id="ARBA00022676"/>
    </source>
</evidence>
<keyword evidence="3" id="KW-0808">Transferase</keyword>
<evidence type="ECO:0000256" key="1">
    <source>
        <dbReference type="ARBA" id="ARBA00006768"/>
    </source>
</evidence>
<proteinExistence type="inferred from homology"/>
<dbReference type="InterPro" id="IPR011013">
    <property type="entry name" value="Gal_mutarotase_sf_dom"/>
</dbReference>
<evidence type="ECO:0000256" key="3">
    <source>
        <dbReference type="ARBA" id="ARBA00022679"/>
    </source>
</evidence>
<keyword evidence="10" id="KW-1185">Reference proteome</keyword>
<name>A0A0W1ARU0_9BACL</name>
<feature type="domain" description="Glycoside hydrolase family 65 N-terminal" evidence="8">
    <location>
        <begin position="8"/>
        <end position="245"/>
    </location>
</feature>
<organism evidence="9 10">
    <name type="scientific">Paenibacillus etheri</name>
    <dbReference type="NCBI Taxonomy" id="1306852"/>
    <lineage>
        <taxon>Bacteria</taxon>
        <taxon>Bacillati</taxon>
        <taxon>Bacillota</taxon>
        <taxon>Bacilli</taxon>
        <taxon>Bacillales</taxon>
        <taxon>Paenibacillaceae</taxon>
        <taxon>Paenibacillus</taxon>
    </lineage>
</organism>
<dbReference type="InterPro" id="IPR008928">
    <property type="entry name" value="6-hairpin_glycosidase_sf"/>
</dbReference>
<dbReference type="Pfam" id="PF03632">
    <property type="entry name" value="Glyco_hydro_65m"/>
    <property type="match status" value="1"/>
</dbReference>
<evidence type="ECO:0000259" key="8">
    <source>
        <dbReference type="Pfam" id="PF03636"/>
    </source>
</evidence>
<dbReference type="InterPro" id="IPR012341">
    <property type="entry name" value="6hp_glycosidase-like_sf"/>
</dbReference>
<evidence type="ECO:0000259" key="6">
    <source>
        <dbReference type="Pfam" id="PF03632"/>
    </source>
</evidence>
<dbReference type="GO" id="GO:0005975">
    <property type="term" value="P:carbohydrate metabolic process"/>
    <property type="evidence" value="ECO:0007669"/>
    <property type="project" value="InterPro"/>
</dbReference>
<dbReference type="PIRSF" id="PIRSF036289">
    <property type="entry name" value="Glycosyl_hydrolase_malt_phosph"/>
    <property type="match status" value="1"/>
</dbReference>
<accession>A0A0W1ARU0</accession>
<dbReference type="SUPFAM" id="SSF48208">
    <property type="entry name" value="Six-hairpin glycosidases"/>
    <property type="match status" value="1"/>
</dbReference>
<dbReference type="RefSeq" id="WP_060626049.1">
    <property type="nucleotide sequence ID" value="NZ_LCZJ02000037.1"/>
</dbReference>
<evidence type="ECO:0000256" key="4">
    <source>
        <dbReference type="PIRSR" id="PIRSR036289-50"/>
    </source>
</evidence>
<dbReference type="InterPro" id="IPR005196">
    <property type="entry name" value="Glyco_hydro_65_N"/>
</dbReference>
<dbReference type="AlphaFoldDB" id="A0A0W1ARU0"/>
<dbReference type="GO" id="GO:0004553">
    <property type="term" value="F:hydrolase activity, hydrolyzing O-glycosyl compounds"/>
    <property type="evidence" value="ECO:0007669"/>
    <property type="project" value="TreeGrafter"/>
</dbReference>
<keyword evidence="2" id="KW-0328">Glycosyltransferase</keyword>
<dbReference type="GO" id="GO:0016757">
    <property type="term" value="F:glycosyltransferase activity"/>
    <property type="evidence" value="ECO:0007669"/>
    <property type="project" value="UniProtKB-KW"/>
</dbReference>
<dbReference type="PANTHER" id="PTHR11051">
    <property type="entry name" value="GLYCOSYL HYDROLASE-RELATED"/>
    <property type="match status" value="1"/>
</dbReference>
<dbReference type="Gene3D" id="2.70.98.40">
    <property type="entry name" value="Glycoside hydrolase, family 65, N-terminal domain"/>
    <property type="match status" value="1"/>
</dbReference>
<dbReference type="InterPro" id="IPR005194">
    <property type="entry name" value="Glyco_hydro_65_C"/>
</dbReference>
<evidence type="ECO:0000256" key="5">
    <source>
        <dbReference type="PIRSR" id="PIRSR036289-51"/>
    </source>
</evidence>
<dbReference type="GO" id="GO:0030246">
    <property type="term" value="F:carbohydrate binding"/>
    <property type="evidence" value="ECO:0007669"/>
    <property type="project" value="InterPro"/>
</dbReference>
<dbReference type="Gene3D" id="1.50.10.10">
    <property type="match status" value="1"/>
</dbReference>
<evidence type="ECO:0000313" key="9">
    <source>
        <dbReference type="EMBL" id="KTD83971.1"/>
    </source>
</evidence>
<keyword evidence="9" id="KW-0378">Hydrolase</keyword>
<dbReference type="InterPro" id="IPR017045">
    <property type="entry name" value="Malt_Pase/Glycosyl_Hdrlase"/>
</dbReference>
<protein>
    <submittedName>
        <fullName evidence="9">Glycoside hydrolase family 65</fullName>
    </submittedName>
</protein>